<dbReference type="InterPro" id="IPR050796">
    <property type="entry name" value="SCF_F-box_component"/>
</dbReference>
<proteinExistence type="predicted"/>
<gene>
    <name evidence="2" type="ORF">FH972_000498</name>
</gene>
<sequence>MMMMANELPEDLVTLILLWLPVVSLLRFKCVCKSWYALITHQNFVRKHLLHNKNSNTHLLLHTFNKAMDDYVVYMISYEELQISLTQPLPPPFFGNGDTFCISVVGSCNGLVCLHEKRLHNTVKVVVWNPTTKETKVVPKSNLPLFAPAEYCTHIQSMGFGFDAKTNDYKIINFVSMYEPIWDYFSEDINEKICQKEVYSLSTDSWKKVDGPQCFIFEEVPMTYITGMGSWLAYVDYVSQRDLFVLSFDISDEVFLKTPLPDNVIGQDLLVLNESNAVVAPRTVDEEWPEVCYDIWLLLKVGVKDSWTRLFTIEQSFAKIHRPLGFWKNDTMLFSNVDEGQLVLYDPSTKQMTNLQSHGDCESMQLVTYMETLVSVEGGNEFEDQDNC</sequence>
<feature type="domain" description="F-box" evidence="1">
    <location>
        <begin position="2"/>
        <end position="48"/>
    </location>
</feature>
<evidence type="ECO:0000313" key="3">
    <source>
        <dbReference type="Proteomes" id="UP000327013"/>
    </source>
</evidence>
<dbReference type="EMBL" id="CM017321">
    <property type="protein sequence ID" value="KAE7995728.1"/>
    <property type="molecule type" value="Genomic_DNA"/>
</dbReference>
<organism evidence="2 3">
    <name type="scientific">Carpinus fangiana</name>
    <dbReference type="NCBI Taxonomy" id="176857"/>
    <lineage>
        <taxon>Eukaryota</taxon>
        <taxon>Viridiplantae</taxon>
        <taxon>Streptophyta</taxon>
        <taxon>Embryophyta</taxon>
        <taxon>Tracheophyta</taxon>
        <taxon>Spermatophyta</taxon>
        <taxon>Magnoliopsida</taxon>
        <taxon>eudicotyledons</taxon>
        <taxon>Gunneridae</taxon>
        <taxon>Pentapetalae</taxon>
        <taxon>rosids</taxon>
        <taxon>fabids</taxon>
        <taxon>Fagales</taxon>
        <taxon>Betulaceae</taxon>
        <taxon>Carpinus</taxon>
    </lineage>
</organism>
<evidence type="ECO:0000313" key="2">
    <source>
        <dbReference type="EMBL" id="KAE7995728.1"/>
    </source>
</evidence>
<dbReference type="InterPro" id="IPR006527">
    <property type="entry name" value="F-box-assoc_dom_typ1"/>
</dbReference>
<dbReference type="PANTHER" id="PTHR31672">
    <property type="entry name" value="BNACNNG10540D PROTEIN"/>
    <property type="match status" value="1"/>
</dbReference>
<keyword evidence="3" id="KW-1185">Reference proteome</keyword>
<accession>A0A5N6Q911</accession>
<dbReference type="PANTHER" id="PTHR31672:SF13">
    <property type="entry name" value="F-BOX PROTEIN CPR30-LIKE"/>
    <property type="match status" value="1"/>
</dbReference>
<dbReference type="SMART" id="SM00256">
    <property type="entry name" value="FBOX"/>
    <property type="match status" value="1"/>
</dbReference>
<name>A0A5N6Q911_9ROSI</name>
<dbReference type="OrthoDB" id="938224at2759"/>
<dbReference type="Pfam" id="PF00646">
    <property type="entry name" value="F-box"/>
    <property type="match status" value="1"/>
</dbReference>
<dbReference type="InterPro" id="IPR017451">
    <property type="entry name" value="F-box-assoc_interact_dom"/>
</dbReference>
<evidence type="ECO:0000259" key="1">
    <source>
        <dbReference type="PROSITE" id="PS50181"/>
    </source>
</evidence>
<protein>
    <recommendedName>
        <fullName evidence="1">F-box domain-containing protein</fullName>
    </recommendedName>
</protein>
<dbReference type="SUPFAM" id="SSF81383">
    <property type="entry name" value="F-box domain"/>
    <property type="match status" value="1"/>
</dbReference>
<dbReference type="InterPro" id="IPR036047">
    <property type="entry name" value="F-box-like_dom_sf"/>
</dbReference>
<dbReference type="PROSITE" id="PS50181">
    <property type="entry name" value="FBOX"/>
    <property type="match status" value="1"/>
</dbReference>
<dbReference type="CDD" id="cd22157">
    <property type="entry name" value="F-box_AtFBW1-like"/>
    <property type="match status" value="1"/>
</dbReference>
<reference evidence="2 3" key="1">
    <citation type="submission" date="2019-06" db="EMBL/GenBank/DDBJ databases">
        <title>A chromosomal-level reference genome of Carpinus fangiana (Coryloideae, Betulaceae).</title>
        <authorList>
            <person name="Yang X."/>
            <person name="Wang Z."/>
            <person name="Zhang L."/>
            <person name="Hao G."/>
            <person name="Liu J."/>
            <person name="Yang Y."/>
        </authorList>
    </citation>
    <scope>NUCLEOTIDE SEQUENCE [LARGE SCALE GENOMIC DNA]</scope>
    <source>
        <strain evidence="2">Cfa_2016G</strain>
        <tissue evidence="2">Leaf</tissue>
    </source>
</reference>
<dbReference type="Proteomes" id="UP000327013">
    <property type="component" value="Chromosome 1"/>
</dbReference>
<dbReference type="Pfam" id="PF07734">
    <property type="entry name" value="FBA_1"/>
    <property type="match status" value="1"/>
</dbReference>
<dbReference type="AlphaFoldDB" id="A0A5N6Q911"/>
<dbReference type="InterPro" id="IPR001810">
    <property type="entry name" value="F-box_dom"/>
</dbReference>
<dbReference type="NCBIfam" id="TIGR01640">
    <property type="entry name" value="F_box_assoc_1"/>
    <property type="match status" value="1"/>
</dbReference>
<dbReference type="Gene3D" id="1.20.1280.50">
    <property type="match status" value="1"/>
</dbReference>